<evidence type="ECO:0000313" key="3">
    <source>
        <dbReference type="Proteomes" id="UP001608902"/>
    </source>
</evidence>
<evidence type="ECO:0000313" key="2">
    <source>
        <dbReference type="EMBL" id="MFH4974080.1"/>
    </source>
</evidence>
<feature type="transmembrane region" description="Helical" evidence="1">
    <location>
        <begin position="238"/>
        <end position="260"/>
    </location>
</feature>
<dbReference type="InterPro" id="IPR051697">
    <property type="entry name" value="Patched_domain-protein"/>
</dbReference>
<name>A0ABD6E3S6_9BILA</name>
<dbReference type="Proteomes" id="UP001608902">
    <property type="component" value="Unassembled WGS sequence"/>
</dbReference>
<protein>
    <recommendedName>
        <fullName evidence="4">Patched domain containing 3</fullName>
    </recommendedName>
</protein>
<organism evidence="2 3">
    <name type="scientific">Gnathostoma spinigerum</name>
    <dbReference type="NCBI Taxonomy" id="75299"/>
    <lineage>
        <taxon>Eukaryota</taxon>
        <taxon>Metazoa</taxon>
        <taxon>Ecdysozoa</taxon>
        <taxon>Nematoda</taxon>
        <taxon>Chromadorea</taxon>
        <taxon>Rhabditida</taxon>
        <taxon>Spirurina</taxon>
        <taxon>Gnathostomatomorpha</taxon>
        <taxon>Gnathostomatoidea</taxon>
        <taxon>Gnathostomatidae</taxon>
        <taxon>Gnathostoma</taxon>
    </lineage>
</organism>
<keyword evidence="1" id="KW-0472">Membrane</keyword>
<proteinExistence type="predicted"/>
<feature type="transmembrane region" description="Helical" evidence="1">
    <location>
        <begin position="266"/>
        <end position="286"/>
    </location>
</feature>
<reference evidence="2 3" key="1">
    <citation type="submission" date="2024-08" db="EMBL/GenBank/DDBJ databases">
        <title>Gnathostoma spinigerum genome.</title>
        <authorList>
            <person name="Gonzalez-Bertolin B."/>
            <person name="Monzon S."/>
            <person name="Zaballos A."/>
            <person name="Jimenez P."/>
            <person name="Dekumyoy P."/>
            <person name="Varona S."/>
            <person name="Cuesta I."/>
            <person name="Sumanam S."/>
            <person name="Adisakwattana P."/>
            <person name="Gasser R.B."/>
            <person name="Hernandez-Gonzalez A."/>
            <person name="Young N.D."/>
            <person name="Perteguer M.J."/>
        </authorList>
    </citation>
    <scope>NUCLEOTIDE SEQUENCE [LARGE SCALE GENOMIC DNA]</scope>
    <source>
        <strain evidence="2">AL3</strain>
        <tissue evidence="2">Liver</tissue>
    </source>
</reference>
<dbReference type="SUPFAM" id="SSF82866">
    <property type="entry name" value="Multidrug efflux transporter AcrB transmembrane domain"/>
    <property type="match status" value="1"/>
</dbReference>
<keyword evidence="1" id="KW-0812">Transmembrane</keyword>
<feature type="transmembrane region" description="Helical" evidence="1">
    <location>
        <begin position="144"/>
        <end position="162"/>
    </location>
</feature>
<dbReference type="Gene3D" id="1.20.1640.10">
    <property type="entry name" value="Multidrug efflux transporter AcrB transmembrane domain"/>
    <property type="match status" value="1"/>
</dbReference>
<comment type="caution">
    <text evidence="2">The sequence shown here is derived from an EMBL/GenBank/DDBJ whole genome shotgun (WGS) entry which is preliminary data.</text>
</comment>
<sequence length="306" mass="34991">MPGLDARLNEMIYRLENTKYSIGRVSTSFWLWEYQRFLNDFPDVSYERDFYNVTYFRSFFSQVDYTQFRGDVRFIENIPVGKPNIRAFELQTSFYGLNSWDKRQRELFHWRNIVSEYDEFDVFMAGIFSPFLIDQRKSIAPSSMQSIGSAIGVMAIISVFFLPNKQSIFFMTWSLMSISMGVCGGISLLGSDLDSVSMGCIVMAIGLAVDFSVHICYRYHRSTMTTAEAKVRDTLSVVGWPVAQAAGSTLIGMSTLPFIPAYLVRVFLQTVVLVNVIGLAHSLLWLPQIISALDPCERVPLRFKYE</sequence>
<feature type="transmembrane region" description="Helical" evidence="1">
    <location>
        <begin position="169"/>
        <end position="190"/>
    </location>
</feature>
<dbReference type="AlphaFoldDB" id="A0ABD6E3S6"/>
<evidence type="ECO:0008006" key="4">
    <source>
        <dbReference type="Google" id="ProtNLM"/>
    </source>
</evidence>
<accession>A0ABD6E3S6</accession>
<dbReference type="EMBL" id="JBGFUD010000242">
    <property type="protein sequence ID" value="MFH4974080.1"/>
    <property type="molecule type" value="Genomic_DNA"/>
</dbReference>
<dbReference type="PANTHER" id="PTHR10796">
    <property type="entry name" value="PATCHED-RELATED"/>
    <property type="match status" value="1"/>
</dbReference>
<keyword evidence="1" id="KW-1133">Transmembrane helix</keyword>
<evidence type="ECO:0000256" key="1">
    <source>
        <dbReference type="SAM" id="Phobius"/>
    </source>
</evidence>
<gene>
    <name evidence="2" type="ORF">AB6A40_000789</name>
</gene>
<keyword evidence="3" id="KW-1185">Reference proteome</keyword>
<feature type="transmembrane region" description="Helical" evidence="1">
    <location>
        <begin position="196"/>
        <end position="217"/>
    </location>
</feature>
<dbReference type="PANTHER" id="PTHR10796:SF185">
    <property type="entry name" value="SSD DOMAIN-CONTAINING PROTEIN"/>
    <property type="match status" value="1"/>
</dbReference>